<protein>
    <submittedName>
        <fullName evidence="2">Engulfment and cell motility domain containing protein</fullName>
    </submittedName>
</protein>
<accession>A0AAN8IQ16</accession>
<sequence>MPNPEEERWIEERRKVIEEWSDANPHSNVPTTRIPNPMHGMLRAVDQTPTKKYSIELRFPDGPLTSQTTLPGSVHPARRGSAGTANGHYFQNQDPLIEEILNEDYSEEMKTVASTMTPVQPSSLDMLVSRCLCRPKPHMESHSLKRERNLLLALSTVSYCNASTSQWALLRSFYTSVAALVLDPPNLVSDCPRKGNHWQDVGFQGTDPATDFRGTGILGLIQLYCMAKDLPEGKLAEIVHMSRQEPHDFPLAVVGINITAILINSLRQGELLESAVTVGGYLKAMNKLYQSSLLVFCEQWREQNCTVKDCQSLLNRITSLLRNSQQTLLKSS</sequence>
<dbReference type="InterPro" id="IPR050868">
    <property type="entry name" value="ELMO_domain-containing"/>
</dbReference>
<dbReference type="PROSITE" id="PS51335">
    <property type="entry name" value="ELMO"/>
    <property type="match status" value="1"/>
</dbReference>
<evidence type="ECO:0000259" key="1">
    <source>
        <dbReference type="PROSITE" id="PS51335"/>
    </source>
</evidence>
<keyword evidence="3" id="KW-1185">Reference proteome</keyword>
<comment type="caution">
    <text evidence="2">The sequence shown here is derived from an EMBL/GenBank/DDBJ whole genome shotgun (WGS) entry which is preliminary data.</text>
</comment>
<evidence type="ECO:0000313" key="3">
    <source>
        <dbReference type="Proteomes" id="UP001331761"/>
    </source>
</evidence>
<dbReference type="Proteomes" id="UP001331761">
    <property type="component" value="Unassembled WGS sequence"/>
</dbReference>
<organism evidence="2 3">
    <name type="scientific">Trichostrongylus colubriformis</name>
    <name type="common">Black scour worm</name>
    <dbReference type="NCBI Taxonomy" id="6319"/>
    <lineage>
        <taxon>Eukaryota</taxon>
        <taxon>Metazoa</taxon>
        <taxon>Ecdysozoa</taxon>
        <taxon>Nematoda</taxon>
        <taxon>Chromadorea</taxon>
        <taxon>Rhabditida</taxon>
        <taxon>Rhabditina</taxon>
        <taxon>Rhabditomorpha</taxon>
        <taxon>Strongyloidea</taxon>
        <taxon>Trichostrongylidae</taxon>
        <taxon>Trichostrongylus</taxon>
    </lineage>
</organism>
<feature type="domain" description="ELMO" evidence="1">
    <location>
        <begin position="165"/>
        <end position="325"/>
    </location>
</feature>
<dbReference type="PANTHER" id="PTHR12771">
    <property type="entry name" value="ENGULFMENT AND CELL MOTILITY"/>
    <property type="match status" value="1"/>
</dbReference>
<name>A0AAN8IQ16_TRICO</name>
<gene>
    <name evidence="2" type="ORF">GCK32_008598</name>
</gene>
<proteinExistence type="predicted"/>
<dbReference type="InterPro" id="IPR006816">
    <property type="entry name" value="ELMO_dom"/>
</dbReference>
<dbReference type="PANTHER" id="PTHR12771:SF2">
    <property type="entry name" value="ELMO DOMAIN-CONTAINING PROTEIN 3"/>
    <property type="match status" value="1"/>
</dbReference>
<evidence type="ECO:0000313" key="2">
    <source>
        <dbReference type="EMBL" id="KAK5981616.1"/>
    </source>
</evidence>
<dbReference type="Pfam" id="PF04727">
    <property type="entry name" value="ELMO_CED12"/>
    <property type="match status" value="1"/>
</dbReference>
<reference evidence="2 3" key="1">
    <citation type="submission" date="2019-10" db="EMBL/GenBank/DDBJ databases">
        <title>Assembly and Annotation for the nematode Trichostrongylus colubriformis.</title>
        <authorList>
            <person name="Martin J."/>
        </authorList>
    </citation>
    <scope>NUCLEOTIDE SEQUENCE [LARGE SCALE GENOMIC DNA]</scope>
    <source>
        <strain evidence="2">G859</strain>
        <tissue evidence="2">Whole worm</tissue>
    </source>
</reference>
<dbReference type="AlphaFoldDB" id="A0AAN8IQ16"/>
<dbReference type="EMBL" id="WIXE01006084">
    <property type="protein sequence ID" value="KAK5981616.1"/>
    <property type="molecule type" value="Genomic_DNA"/>
</dbReference>